<dbReference type="PANTHER" id="PTHR11051:SF8">
    <property type="entry name" value="PROTEIN-GLUCOSYLGALACTOSYLHYDROXYLYSINE GLUCOSIDASE"/>
    <property type="match status" value="1"/>
</dbReference>
<evidence type="ECO:0000259" key="5">
    <source>
        <dbReference type="Pfam" id="PF03636"/>
    </source>
</evidence>
<dbReference type="GO" id="GO:0009279">
    <property type="term" value="C:cell outer membrane"/>
    <property type="evidence" value="ECO:0007669"/>
    <property type="project" value="UniProtKB-SubCell"/>
</dbReference>
<organism evidence="6">
    <name type="scientific">Bellilinea caldifistulae</name>
    <dbReference type="NCBI Taxonomy" id="360411"/>
    <lineage>
        <taxon>Bacteria</taxon>
        <taxon>Bacillati</taxon>
        <taxon>Chloroflexota</taxon>
        <taxon>Anaerolineae</taxon>
        <taxon>Anaerolineales</taxon>
        <taxon>Anaerolineaceae</taxon>
        <taxon>Bellilinea</taxon>
    </lineage>
</organism>
<dbReference type="Pfam" id="PF03636">
    <property type="entry name" value="Glyco_hydro_65N"/>
    <property type="match status" value="1"/>
</dbReference>
<comment type="caution">
    <text evidence="6">The sequence shown here is derived from an EMBL/GenBank/DDBJ whole genome shotgun (WGS) entry which is preliminary data.</text>
</comment>
<gene>
    <name evidence="6" type="ORF">ENT17_00305</name>
</gene>
<dbReference type="InterPro" id="IPR012341">
    <property type="entry name" value="6hp_glycosidase-like_sf"/>
</dbReference>
<accession>A0A7C4KXQ5</accession>
<dbReference type="AlphaFoldDB" id="A0A7C4KXQ5"/>
<evidence type="ECO:0000259" key="4">
    <source>
        <dbReference type="Pfam" id="PF03632"/>
    </source>
</evidence>
<dbReference type="Gene3D" id="2.70.98.40">
    <property type="entry name" value="Glycoside hydrolase, family 65, N-terminal domain"/>
    <property type="match status" value="1"/>
</dbReference>
<keyword evidence="2" id="KW-0472">Membrane</keyword>
<evidence type="ECO:0000313" key="6">
    <source>
        <dbReference type="EMBL" id="HGS86042.1"/>
    </source>
</evidence>
<dbReference type="InterPro" id="IPR005196">
    <property type="entry name" value="Glyco_hydro_65_N"/>
</dbReference>
<evidence type="ECO:0000256" key="1">
    <source>
        <dbReference type="ARBA" id="ARBA00004442"/>
    </source>
</evidence>
<proteinExistence type="predicted"/>
<evidence type="ECO:0000256" key="2">
    <source>
        <dbReference type="ARBA" id="ARBA00023136"/>
    </source>
</evidence>
<dbReference type="PANTHER" id="PTHR11051">
    <property type="entry name" value="GLYCOSYL HYDROLASE-RELATED"/>
    <property type="match status" value="1"/>
</dbReference>
<dbReference type="InterPro" id="IPR037018">
    <property type="entry name" value="GH65_N"/>
</dbReference>
<keyword evidence="6" id="KW-0675">Receptor</keyword>
<keyword evidence="3" id="KW-0998">Cell outer membrane</keyword>
<sequence>MLNDRNWLITETCFDLARQNHAETIFTIGNGYLGTRGAHEERYPGEERTTFIHGVFDDVPIVFTELVNAPDWLDLNLWLGGEPFRLTEGEILVYQRQLDLRTGRLSRRVEWRSPQGMLWQLAFERFASLANPHLLCQRVTIKALENTNLEARTTLSGETDNLNYKHWDWIGQGFGQNSAWLHLRTRSSGIELGAATRLVVSGGGNLQQSAWDTRNAPTLVVTTQLKSGEIVEIEKITAFYTSRETNDPQGAARRALETLPKRAWKGLWESHARAWQREWERCDVLIEGDDRAHLAVRFSLFQLLAAAPRQDERVSIGAKALSGYGYRGHVFWDTEIFMLPFFTYTRPEIARNLLSYRYHTLEGARKKARENGYKGAQYAWESAATGEEVTPTWVPHPSDRTQLIRIWTGDIQIHISADVCYAIWQYWQATGDDDFMIHRGAEIFLDVARFWASRAEWNAETGCYEFTDVIGGSAVKGNPELRIALIKNYDFRWEWFLGNEDMVAFSAFYKYITDAIEPTIQPTTQLRESFTNAKDAWLKGFEVELRKNLGFITQHLRHFAVTANYIYADSETEVEPSAGFVPTTSKRPLVGQPENTVNVSLEYHNPDLGFTGRFMYRYTDDRVNLIGGLGLPDVIEKENDTFDIVLIQKLGKHWEVKLTGQNLNNEPYTLLQGNGIYHYYKTGRTFKLGVSWTW</sequence>
<feature type="domain" description="Glycoside hydrolase family 65 central catalytic" evidence="4">
    <location>
        <begin position="297"/>
        <end position="472"/>
    </location>
</feature>
<dbReference type="EMBL" id="DSXR01000006">
    <property type="protein sequence ID" value="HGS86042.1"/>
    <property type="molecule type" value="Genomic_DNA"/>
</dbReference>
<dbReference type="GO" id="GO:0016757">
    <property type="term" value="F:glycosyltransferase activity"/>
    <property type="evidence" value="ECO:0007669"/>
    <property type="project" value="UniProtKB-ARBA"/>
</dbReference>
<dbReference type="SUPFAM" id="SSF74650">
    <property type="entry name" value="Galactose mutarotase-like"/>
    <property type="match status" value="1"/>
</dbReference>
<protein>
    <submittedName>
        <fullName evidence="6">TonB-dependent receptor</fullName>
    </submittedName>
</protein>
<evidence type="ECO:0000256" key="3">
    <source>
        <dbReference type="ARBA" id="ARBA00023237"/>
    </source>
</evidence>
<dbReference type="GO" id="GO:0005975">
    <property type="term" value="P:carbohydrate metabolic process"/>
    <property type="evidence" value="ECO:0007669"/>
    <property type="project" value="InterPro"/>
</dbReference>
<dbReference type="InterPro" id="IPR008928">
    <property type="entry name" value="6-hairpin_glycosidase_sf"/>
</dbReference>
<comment type="subcellular location">
    <subcellularLocation>
        <location evidence="1">Cell outer membrane</location>
    </subcellularLocation>
</comment>
<dbReference type="Pfam" id="PF03632">
    <property type="entry name" value="Glyco_hydro_65m"/>
    <property type="match status" value="1"/>
</dbReference>
<dbReference type="Gene3D" id="1.50.10.10">
    <property type="match status" value="1"/>
</dbReference>
<feature type="domain" description="Glycoside hydrolase family 65 N-terminal" evidence="5">
    <location>
        <begin position="10"/>
        <end position="243"/>
    </location>
</feature>
<dbReference type="InterPro" id="IPR036942">
    <property type="entry name" value="Beta-barrel_TonB_sf"/>
</dbReference>
<reference evidence="6" key="1">
    <citation type="journal article" date="2020" name="mSystems">
        <title>Genome- and Community-Level Interaction Insights into Carbon Utilization and Element Cycling Functions of Hydrothermarchaeota in Hydrothermal Sediment.</title>
        <authorList>
            <person name="Zhou Z."/>
            <person name="Liu Y."/>
            <person name="Xu W."/>
            <person name="Pan J."/>
            <person name="Luo Z.H."/>
            <person name="Li M."/>
        </authorList>
    </citation>
    <scope>NUCLEOTIDE SEQUENCE [LARGE SCALE GENOMIC DNA]</scope>
    <source>
        <strain evidence="6">SpSt-556</strain>
    </source>
</reference>
<dbReference type="GO" id="GO:0004553">
    <property type="term" value="F:hydrolase activity, hydrolyzing O-glycosyl compounds"/>
    <property type="evidence" value="ECO:0007669"/>
    <property type="project" value="TreeGrafter"/>
</dbReference>
<dbReference type="SUPFAM" id="SSF56935">
    <property type="entry name" value="Porins"/>
    <property type="match status" value="1"/>
</dbReference>
<name>A0A7C4KXQ5_9CHLR</name>
<dbReference type="Gene3D" id="2.40.170.20">
    <property type="entry name" value="TonB-dependent receptor, beta-barrel domain"/>
    <property type="match status" value="1"/>
</dbReference>
<dbReference type="InterPro" id="IPR011013">
    <property type="entry name" value="Gal_mutarotase_sf_dom"/>
</dbReference>
<dbReference type="InterPro" id="IPR005195">
    <property type="entry name" value="Glyco_hydro_65_M"/>
</dbReference>
<dbReference type="SUPFAM" id="SSF48208">
    <property type="entry name" value="Six-hairpin glycosidases"/>
    <property type="match status" value="1"/>
</dbReference>
<dbReference type="GO" id="GO:0030246">
    <property type="term" value="F:carbohydrate binding"/>
    <property type="evidence" value="ECO:0007669"/>
    <property type="project" value="InterPro"/>
</dbReference>